<keyword evidence="1" id="KW-1133">Transmembrane helix</keyword>
<dbReference type="Pfam" id="PF19094">
    <property type="entry name" value="EMC6_arch"/>
    <property type="match status" value="1"/>
</dbReference>
<dbReference type="InterPro" id="IPR043941">
    <property type="entry name" value="EMC6-arch"/>
</dbReference>
<feature type="transmembrane region" description="Helical" evidence="1">
    <location>
        <begin position="32"/>
        <end position="53"/>
    </location>
</feature>
<organism evidence="2">
    <name type="scientific">marine metagenome</name>
    <dbReference type="NCBI Taxonomy" id="408172"/>
    <lineage>
        <taxon>unclassified sequences</taxon>
        <taxon>metagenomes</taxon>
        <taxon>ecological metagenomes</taxon>
    </lineage>
</organism>
<evidence type="ECO:0000256" key="1">
    <source>
        <dbReference type="SAM" id="Phobius"/>
    </source>
</evidence>
<feature type="transmembrane region" description="Helical" evidence="1">
    <location>
        <begin position="90"/>
        <end position="107"/>
    </location>
</feature>
<reference evidence="2" key="1">
    <citation type="submission" date="2018-05" db="EMBL/GenBank/DDBJ databases">
        <authorList>
            <person name="Lanie J.A."/>
            <person name="Ng W.-L."/>
            <person name="Kazmierczak K.M."/>
            <person name="Andrzejewski T.M."/>
            <person name="Davidsen T.M."/>
            <person name="Wayne K.J."/>
            <person name="Tettelin H."/>
            <person name="Glass J.I."/>
            <person name="Rusch D."/>
            <person name="Podicherti R."/>
            <person name="Tsui H.-C.T."/>
            <person name="Winkler M.E."/>
        </authorList>
    </citation>
    <scope>NUCLEOTIDE SEQUENCE</scope>
</reference>
<keyword evidence="1" id="KW-0812">Transmembrane</keyword>
<accession>A0A381Z5P3</accession>
<proteinExistence type="predicted"/>
<sequence>MAKKKGKRDEGFTFPEFDKDEYRQKELRDSKVILFAVFYALIMAVISYSLVRMTSFEKGVMLFGFIAPFGLIKILPFIVDTSEFERKNWFGPMFMSFLAWLGLFILFSNPPFNDISNPEFGVNEVYVEEDGQWNVTTEINSSTSFVLVVSVKDNWEVDNVVMSATKGSNGFMTATSMIKVESENQFGISNDHRYYYYFEEGLDAEAYSFTFTAEDEEGNSSVRKTSITVI</sequence>
<dbReference type="AlphaFoldDB" id="A0A381Z5P3"/>
<feature type="transmembrane region" description="Helical" evidence="1">
    <location>
        <begin position="59"/>
        <end position="78"/>
    </location>
</feature>
<name>A0A381Z5P3_9ZZZZ</name>
<gene>
    <name evidence="2" type="ORF">METZ01_LOCUS137318</name>
</gene>
<evidence type="ECO:0000313" key="2">
    <source>
        <dbReference type="EMBL" id="SVA84464.1"/>
    </source>
</evidence>
<keyword evidence="1" id="KW-0472">Membrane</keyword>
<dbReference type="EMBL" id="UINC01020016">
    <property type="protein sequence ID" value="SVA84464.1"/>
    <property type="molecule type" value="Genomic_DNA"/>
</dbReference>
<protein>
    <submittedName>
        <fullName evidence="2">Uncharacterized protein</fullName>
    </submittedName>
</protein>